<dbReference type="EMBL" id="KY640176">
    <property type="protein sequence ID" value="ASZ00172.1"/>
    <property type="molecule type" value="mRNA"/>
</dbReference>
<dbReference type="NCBIfam" id="TIGR00513">
    <property type="entry name" value="accA"/>
    <property type="match status" value="1"/>
</dbReference>
<proteinExistence type="evidence at transcript level"/>
<keyword evidence="5" id="KW-0547">Nucleotide-binding</keyword>
<gene>
    <name evidence="12" type="primary">accA</name>
</gene>
<keyword evidence="9" id="KW-0275">Fatty acid biosynthesis</keyword>
<evidence type="ECO:0000256" key="8">
    <source>
        <dbReference type="ARBA" id="ARBA00023098"/>
    </source>
</evidence>
<keyword evidence="6" id="KW-0276">Fatty acid metabolism</keyword>
<evidence type="ECO:0000256" key="1">
    <source>
        <dbReference type="ARBA" id="ARBA00004956"/>
    </source>
</evidence>
<dbReference type="NCBIfam" id="NF041504">
    <property type="entry name" value="AccA_sub"/>
    <property type="match status" value="1"/>
</dbReference>
<dbReference type="GO" id="GO:0009317">
    <property type="term" value="C:acetyl-CoA carboxylase complex"/>
    <property type="evidence" value="ECO:0007669"/>
    <property type="project" value="InterPro"/>
</dbReference>
<dbReference type="PANTHER" id="PTHR42853">
    <property type="entry name" value="ACETYL-COENZYME A CARBOXYLASE CARBOXYL TRANSFERASE SUBUNIT ALPHA"/>
    <property type="match status" value="1"/>
</dbReference>
<keyword evidence="7" id="KW-0067">ATP-binding</keyword>
<dbReference type="PANTHER" id="PTHR42853:SF3">
    <property type="entry name" value="ACETYL-COENZYME A CARBOXYLASE CARBOXYL TRANSFERASE SUBUNIT ALPHA, CHLOROPLASTIC"/>
    <property type="match status" value="1"/>
</dbReference>
<dbReference type="GO" id="GO:0005524">
    <property type="term" value="F:ATP binding"/>
    <property type="evidence" value="ECO:0007669"/>
    <property type="project" value="UniProtKB-KW"/>
</dbReference>
<dbReference type="NCBIfam" id="NF004344">
    <property type="entry name" value="PRK05724.1"/>
    <property type="match status" value="1"/>
</dbReference>
<evidence type="ECO:0000256" key="5">
    <source>
        <dbReference type="ARBA" id="ARBA00022741"/>
    </source>
</evidence>
<evidence type="ECO:0000313" key="12">
    <source>
        <dbReference type="EMBL" id="ASZ00172.1"/>
    </source>
</evidence>
<dbReference type="InterPro" id="IPR011763">
    <property type="entry name" value="COA_CT_C"/>
</dbReference>
<reference evidence="12" key="1">
    <citation type="journal article" date="2017" name="Genome Biol. Evol.">
        <title>Contrasting Patterns of Nucleotide Substitution Rates Provide Insight into Dynamic Evolution of Plastid and Mitochondrial Genomes of Geranium.</title>
        <authorList>
            <person name="Park S."/>
            <person name="Ruhlman T.A."/>
            <person name="Weng M.L."/>
            <person name="Hajrah N.H."/>
            <person name="Sabir J.S.M."/>
            <person name="Jansen R.K."/>
        </authorList>
    </citation>
    <scope>NUCLEOTIDE SEQUENCE</scope>
</reference>
<dbReference type="SUPFAM" id="SSF52096">
    <property type="entry name" value="ClpP/crotonase"/>
    <property type="match status" value="1"/>
</dbReference>
<evidence type="ECO:0000256" key="4">
    <source>
        <dbReference type="ARBA" id="ARBA00022679"/>
    </source>
</evidence>
<feature type="domain" description="CoA carboxyltransferase C-terminal" evidence="11">
    <location>
        <begin position="137"/>
        <end position="391"/>
    </location>
</feature>
<dbReference type="GO" id="GO:2001295">
    <property type="term" value="P:malonyl-CoA biosynthetic process"/>
    <property type="evidence" value="ECO:0007669"/>
    <property type="project" value="UniProtKB-UniPathway"/>
</dbReference>
<keyword evidence="4" id="KW-0808">Transferase</keyword>
<dbReference type="UniPathway" id="UPA00655">
    <property type="reaction ID" value="UER00711"/>
</dbReference>
<dbReference type="GO" id="GO:0016743">
    <property type="term" value="F:carboxyl- or carbamoyltransferase activity"/>
    <property type="evidence" value="ECO:0007669"/>
    <property type="project" value="InterPro"/>
</dbReference>
<evidence type="ECO:0000256" key="10">
    <source>
        <dbReference type="ARBA" id="ARBA00049152"/>
    </source>
</evidence>
<dbReference type="Gene3D" id="3.90.226.10">
    <property type="entry name" value="2-enoyl-CoA Hydratase, Chain A, domain 1"/>
    <property type="match status" value="1"/>
</dbReference>
<keyword evidence="3" id="KW-0444">Lipid biosynthesis</keyword>
<dbReference type="AlphaFoldDB" id="A0A286SC16"/>
<dbReference type="InterPro" id="IPR001095">
    <property type="entry name" value="Acetyl_CoA_COase_a_su"/>
</dbReference>
<dbReference type="PRINTS" id="PR01069">
    <property type="entry name" value="ACCCTRFRASEA"/>
</dbReference>
<name>A0A286SC16_9ROSI</name>
<protein>
    <recommendedName>
        <fullName evidence="2">acetyl-CoA carboxytransferase</fullName>
        <ecNumber evidence="2">2.1.3.15</ecNumber>
    </recommendedName>
</protein>
<dbReference type="EC" id="2.1.3.15" evidence="2"/>
<dbReference type="GO" id="GO:0003989">
    <property type="term" value="F:acetyl-CoA carboxylase activity"/>
    <property type="evidence" value="ECO:0007669"/>
    <property type="project" value="InterPro"/>
</dbReference>
<evidence type="ECO:0000256" key="6">
    <source>
        <dbReference type="ARBA" id="ARBA00022832"/>
    </source>
</evidence>
<organism evidence="12">
    <name type="scientific">Geranium maderense</name>
    <dbReference type="NCBI Taxonomy" id="28964"/>
    <lineage>
        <taxon>Eukaryota</taxon>
        <taxon>Viridiplantae</taxon>
        <taxon>Streptophyta</taxon>
        <taxon>Embryophyta</taxon>
        <taxon>Tracheophyta</taxon>
        <taxon>Spermatophyta</taxon>
        <taxon>Magnoliopsida</taxon>
        <taxon>eudicotyledons</taxon>
        <taxon>Gunneridae</taxon>
        <taxon>Pentapetalae</taxon>
        <taxon>rosids</taxon>
        <taxon>malvids</taxon>
        <taxon>Geraniales</taxon>
        <taxon>Geraniaceae</taxon>
        <taxon>Geranium</taxon>
    </lineage>
</organism>
<accession>A0A286SC16</accession>
<dbReference type="GO" id="GO:0006633">
    <property type="term" value="P:fatty acid biosynthetic process"/>
    <property type="evidence" value="ECO:0007669"/>
    <property type="project" value="UniProtKB-KW"/>
</dbReference>
<evidence type="ECO:0000259" key="11">
    <source>
        <dbReference type="PROSITE" id="PS50989"/>
    </source>
</evidence>
<dbReference type="PROSITE" id="PS50989">
    <property type="entry name" value="COA_CT_CTER"/>
    <property type="match status" value="1"/>
</dbReference>
<evidence type="ECO:0000256" key="9">
    <source>
        <dbReference type="ARBA" id="ARBA00023160"/>
    </source>
</evidence>
<sequence>MIAKAPMSLTGPSKVVDSDLFRSSSMSFFGTPLNIQTQVRLGMSSMRGGSVLIVKANLFSKFSFKNPFKKPDPKPKPVAVPEKFPDHFMDFKPLKGTRKPIRLAFEKPLIEIEEKIADLKRRCAKVGLELPPRTLRSIEERYEQARERVFRDLTPIQRVNIARHPHRPTFLDHILNITDKFTELHGDRAGYNDPAIVCGLGKIDGQTYMFVGQQKGRNTKENVKRNFGMPTPHGYRKALRFFRYADHFNFPIVTFVDTPGAFADLKSEYLGQAEAIAMNLREMFGFKVPIITIVLGEGGSGGALAIAVCNKMLMLENSVFFVASPEACASILWKKARLAPKAARKLKITARELVELGLADDVIPEPVGGAHSDPKLASKFIKRYIQRTMKELSKMSEEELLSQRYQKFRKMGRFTEEKMPEFDTSPEAIEKLKMNMDDEYSKALSAIGFKATVDLLERELQKSETPAQREEIQKKLDKVKLEINQHLPTAPNYPTLKSHYDKMKDISRAKSNAKVKQELKERLKPILDDPETQERFNRLKTIIKDDEGDQGDLHPAVKILYFNEKKKLQYQLAKVLSSFLLLSNSAAFEKARYLAKKAYSEEYEAALDEVVNSVMKDTEEVVAKSPKLKQEMELLTKLYSNVKGNPDAESSPRIQALVTDVRHKLRQALATQEAKRNNEPAPVVKNEAADKVENVPKLKFKRPRNVSDVIRMGLAFHEEEKAKEQKKGTCCQK</sequence>
<evidence type="ECO:0000256" key="2">
    <source>
        <dbReference type="ARBA" id="ARBA00011883"/>
    </source>
</evidence>
<dbReference type="InterPro" id="IPR029045">
    <property type="entry name" value="ClpP/crotonase-like_dom_sf"/>
</dbReference>
<dbReference type="HAMAP" id="MF_00823">
    <property type="entry name" value="AcetylCoA_CT_alpha"/>
    <property type="match status" value="1"/>
</dbReference>
<comment type="pathway">
    <text evidence="1">Lipid metabolism; malonyl-CoA biosynthesis; malonyl-CoA from acetyl-CoA: step 1/1.</text>
</comment>
<comment type="catalytic activity">
    <reaction evidence="10">
        <text>N(6)-carboxybiotinyl-L-lysyl-[protein] + acetyl-CoA = N(6)-biotinyl-L-lysyl-[protein] + malonyl-CoA</text>
        <dbReference type="Rhea" id="RHEA:54728"/>
        <dbReference type="Rhea" id="RHEA-COMP:10505"/>
        <dbReference type="Rhea" id="RHEA-COMP:10506"/>
        <dbReference type="ChEBI" id="CHEBI:57288"/>
        <dbReference type="ChEBI" id="CHEBI:57384"/>
        <dbReference type="ChEBI" id="CHEBI:83144"/>
        <dbReference type="ChEBI" id="CHEBI:83145"/>
        <dbReference type="EC" id="2.1.3.15"/>
    </reaction>
</comment>
<keyword evidence="8" id="KW-0443">Lipid metabolism</keyword>
<evidence type="ECO:0000256" key="7">
    <source>
        <dbReference type="ARBA" id="ARBA00022840"/>
    </source>
</evidence>
<dbReference type="Pfam" id="PF03255">
    <property type="entry name" value="ACCA"/>
    <property type="match status" value="1"/>
</dbReference>
<evidence type="ECO:0000256" key="3">
    <source>
        <dbReference type="ARBA" id="ARBA00022516"/>
    </source>
</evidence>